<reference evidence="2" key="1">
    <citation type="submission" date="2023-07" db="EMBL/GenBank/DDBJ databases">
        <title>Chromosome-level genome assembly of Artemia franciscana.</title>
        <authorList>
            <person name="Jo E."/>
        </authorList>
    </citation>
    <scope>NUCLEOTIDE SEQUENCE</scope>
    <source>
        <tissue evidence="2">Whole body</tissue>
    </source>
</reference>
<dbReference type="Pfam" id="PF13843">
    <property type="entry name" value="DDE_Tnp_1_7"/>
    <property type="match status" value="1"/>
</dbReference>
<dbReference type="EMBL" id="JAVRJZ010000015">
    <property type="protein sequence ID" value="KAK2712116.1"/>
    <property type="molecule type" value="Genomic_DNA"/>
</dbReference>
<dbReference type="PANTHER" id="PTHR47272:SF2">
    <property type="entry name" value="PIGGYBAC TRANSPOSABLE ELEMENT-DERIVED PROTEIN 3-LIKE"/>
    <property type="match status" value="1"/>
</dbReference>
<gene>
    <name evidence="2" type="ORF">QYM36_010969</name>
</gene>
<dbReference type="Proteomes" id="UP001187531">
    <property type="component" value="Unassembled WGS sequence"/>
</dbReference>
<dbReference type="InterPro" id="IPR029526">
    <property type="entry name" value="PGBD"/>
</dbReference>
<sequence>MADLPDNSKGKVLEAEKNFKVTLDQAIGLLDDTDLSDLDLEDSCDDGDEWRPFNCGGNLRARATDRLWSVRPLLEEIRKMCIFFERGEFMSIDEQMIPFFGRSSMKQFVPNKPNSLCLKNFMLADSSGLVYDFIIYLEKTTFLEHLQVKGLGSACVLHLIKGMKEETSLFFGRFFTSIKFLQDIDPLKIKEEGTLMKNHLEGAPVKSKGELKRLGRGTSVSFVREDRKTALAQWYDNKTSFLASDSVAKLPEENVRRYDKKQKKYTDVQCPRIIRDYNQHIGGCRYMRQNDQLVPV</sequence>
<evidence type="ECO:0000313" key="3">
    <source>
        <dbReference type="Proteomes" id="UP001187531"/>
    </source>
</evidence>
<accession>A0AA88HQM4</accession>
<organism evidence="2 3">
    <name type="scientific">Artemia franciscana</name>
    <name type="common">Brine shrimp</name>
    <name type="synonym">Artemia sanfranciscana</name>
    <dbReference type="NCBI Taxonomy" id="6661"/>
    <lineage>
        <taxon>Eukaryota</taxon>
        <taxon>Metazoa</taxon>
        <taxon>Ecdysozoa</taxon>
        <taxon>Arthropoda</taxon>
        <taxon>Crustacea</taxon>
        <taxon>Branchiopoda</taxon>
        <taxon>Anostraca</taxon>
        <taxon>Artemiidae</taxon>
        <taxon>Artemia</taxon>
    </lineage>
</organism>
<name>A0AA88HQM4_ARTSF</name>
<evidence type="ECO:0000313" key="2">
    <source>
        <dbReference type="EMBL" id="KAK2712116.1"/>
    </source>
</evidence>
<feature type="domain" description="PiggyBac transposable element-derived protein" evidence="1">
    <location>
        <begin position="63"/>
        <end position="290"/>
    </location>
</feature>
<comment type="caution">
    <text evidence="2">The sequence shown here is derived from an EMBL/GenBank/DDBJ whole genome shotgun (WGS) entry which is preliminary data.</text>
</comment>
<dbReference type="AlphaFoldDB" id="A0AA88HQM4"/>
<evidence type="ECO:0000259" key="1">
    <source>
        <dbReference type="Pfam" id="PF13843"/>
    </source>
</evidence>
<dbReference type="PANTHER" id="PTHR47272">
    <property type="entry name" value="DDE_TNP_1_7 DOMAIN-CONTAINING PROTEIN"/>
    <property type="match status" value="1"/>
</dbReference>
<keyword evidence="3" id="KW-1185">Reference proteome</keyword>
<proteinExistence type="predicted"/>
<protein>
    <recommendedName>
        <fullName evidence="1">PiggyBac transposable element-derived protein domain-containing protein</fullName>
    </recommendedName>
</protein>